<dbReference type="RefSeq" id="WP_157024677.1">
    <property type="nucleotide sequence ID" value="NZ_WQLV01000022.1"/>
</dbReference>
<dbReference type="Pfam" id="PF05137">
    <property type="entry name" value="PilN"/>
    <property type="match status" value="1"/>
</dbReference>
<sequence length="278" mass="31328">MAIKTGDLIDLELGEPLFLTKRIPLPVAAKKNLNKIIDMQIKQSTPGRGENVVWRSIFANKSKQEIEVRVALVKRPVLVKLEADVAARGAQLRTVRLANFPRVKPLLDNRQTTDRGRRFWSYIIASASVVFCMLILVQTSANLKAQNNQVQLLQDKKTSLEREAVQLRKRLDQSNANFAEISQDIHLFEAGFLRLPLILDLTQTLDDSTWISNLSLNTEALNISGFSGREITTIISDLRALSWVSGVELQGPISFDSFSRRNRFDLSIELEGMEDIAK</sequence>
<evidence type="ECO:0000313" key="3">
    <source>
        <dbReference type="EMBL" id="MVO18471.1"/>
    </source>
</evidence>
<comment type="caution">
    <text evidence="3">The sequence shown here is derived from an EMBL/GenBank/DDBJ whole genome shotgun (WGS) entry which is preliminary data.</text>
</comment>
<name>A0A6L6WLV7_9RHOB</name>
<accession>A0A6L6WLV7</accession>
<evidence type="ECO:0000256" key="1">
    <source>
        <dbReference type="SAM" id="Coils"/>
    </source>
</evidence>
<organism evidence="3 4">
    <name type="scientific">Parasedimentitalea huanghaiensis</name>
    <dbReference type="NCBI Taxonomy" id="2682100"/>
    <lineage>
        <taxon>Bacteria</taxon>
        <taxon>Pseudomonadati</taxon>
        <taxon>Pseudomonadota</taxon>
        <taxon>Alphaproteobacteria</taxon>
        <taxon>Rhodobacterales</taxon>
        <taxon>Paracoccaceae</taxon>
        <taxon>Parasedimentitalea</taxon>
    </lineage>
</organism>
<keyword evidence="4" id="KW-1185">Reference proteome</keyword>
<feature type="transmembrane region" description="Helical" evidence="2">
    <location>
        <begin position="119"/>
        <end position="137"/>
    </location>
</feature>
<dbReference type="InterPro" id="IPR007813">
    <property type="entry name" value="PilN"/>
</dbReference>
<reference evidence="3 4" key="1">
    <citation type="submission" date="2019-12" db="EMBL/GenBank/DDBJ databases">
        <authorList>
            <person name="Zhang Y.-J."/>
        </authorList>
    </citation>
    <scope>NUCLEOTIDE SEQUENCE [LARGE SCALE GENOMIC DNA]</scope>
    <source>
        <strain evidence="3 4">CY05</strain>
    </source>
</reference>
<proteinExistence type="predicted"/>
<evidence type="ECO:0000256" key="2">
    <source>
        <dbReference type="SAM" id="Phobius"/>
    </source>
</evidence>
<keyword evidence="2" id="KW-0812">Transmembrane</keyword>
<evidence type="ECO:0000313" key="4">
    <source>
        <dbReference type="Proteomes" id="UP000478892"/>
    </source>
</evidence>
<keyword evidence="1" id="KW-0175">Coiled coil</keyword>
<dbReference type="Proteomes" id="UP000478892">
    <property type="component" value="Unassembled WGS sequence"/>
</dbReference>
<feature type="coiled-coil region" evidence="1">
    <location>
        <begin position="136"/>
        <end position="184"/>
    </location>
</feature>
<dbReference type="EMBL" id="WQLV01000022">
    <property type="protein sequence ID" value="MVO18471.1"/>
    <property type="molecule type" value="Genomic_DNA"/>
</dbReference>
<gene>
    <name evidence="3" type="ORF">GO984_21865</name>
</gene>
<keyword evidence="2" id="KW-1133">Transmembrane helix</keyword>
<keyword evidence="2" id="KW-0472">Membrane</keyword>
<protein>
    <submittedName>
        <fullName evidence="3">Uncharacterized protein</fullName>
    </submittedName>
</protein>
<dbReference type="AlphaFoldDB" id="A0A6L6WLV7"/>